<protein>
    <recommendedName>
        <fullName evidence="9">Glycosyltransferase RgtA/B/C/D-like domain-containing protein</fullName>
    </recommendedName>
</protein>
<feature type="transmembrane region" description="Helical" evidence="8">
    <location>
        <begin position="12"/>
        <end position="32"/>
    </location>
</feature>
<evidence type="ECO:0000256" key="8">
    <source>
        <dbReference type="SAM" id="Phobius"/>
    </source>
</evidence>
<dbReference type="SMART" id="SM00028">
    <property type="entry name" value="TPR"/>
    <property type="match status" value="3"/>
</dbReference>
<dbReference type="InterPro" id="IPR011990">
    <property type="entry name" value="TPR-like_helical_dom_sf"/>
</dbReference>
<name>A0A1F5RHR2_9BACT</name>
<feature type="transmembrane region" description="Helical" evidence="8">
    <location>
        <begin position="89"/>
        <end position="108"/>
    </location>
</feature>
<evidence type="ECO:0000313" key="10">
    <source>
        <dbReference type="EMBL" id="OGF14087.1"/>
    </source>
</evidence>
<evidence type="ECO:0000256" key="6">
    <source>
        <dbReference type="ARBA" id="ARBA00022989"/>
    </source>
</evidence>
<dbReference type="Gene3D" id="1.25.40.10">
    <property type="entry name" value="Tetratricopeptide repeat domain"/>
    <property type="match status" value="1"/>
</dbReference>
<evidence type="ECO:0000313" key="11">
    <source>
        <dbReference type="Proteomes" id="UP000177230"/>
    </source>
</evidence>
<keyword evidence="6 8" id="KW-1133">Transmembrane helix</keyword>
<dbReference type="Pfam" id="PF13231">
    <property type="entry name" value="PMT_2"/>
    <property type="match status" value="1"/>
</dbReference>
<evidence type="ECO:0000256" key="2">
    <source>
        <dbReference type="ARBA" id="ARBA00022475"/>
    </source>
</evidence>
<keyword evidence="2" id="KW-1003">Cell membrane</keyword>
<dbReference type="GO" id="GO:0005886">
    <property type="term" value="C:plasma membrane"/>
    <property type="evidence" value="ECO:0007669"/>
    <property type="project" value="UniProtKB-SubCell"/>
</dbReference>
<feature type="transmembrane region" description="Helical" evidence="8">
    <location>
        <begin position="143"/>
        <end position="160"/>
    </location>
</feature>
<evidence type="ECO:0000256" key="7">
    <source>
        <dbReference type="ARBA" id="ARBA00023136"/>
    </source>
</evidence>
<feature type="transmembrane region" description="Helical" evidence="8">
    <location>
        <begin position="428"/>
        <end position="450"/>
    </location>
</feature>
<dbReference type="InterPro" id="IPR050297">
    <property type="entry name" value="LipidA_mod_glycosyltrf_83"/>
</dbReference>
<keyword evidence="3" id="KW-0328">Glycosyltransferase</keyword>
<dbReference type="PANTHER" id="PTHR33908">
    <property type="entry name" value="MANNOSYLTRANSFERASE YKCB-RELATED"/>
    <property type="match status" value="1"/>
</dbReference>
<evidence type="ECO:0000259" key="9">
    <source>
        <dbReference type="Pfam" id="PF13231"/>
    </source>
</evidence>
<evidence type="ECO:0000256" key="4">
    <source>
        <dbReference type="ARBA" id="ARBA00022679"/>
    </source>
</evidence>
<evidence type="ECO:0000256" key="5">
    <source>
        <dbReference type="ARBA" id="ARBA00022692"/>
    </source>
</evidence>
<dbReference type="AlphaFoldDB" id="A0A1F5RHR2"/>
<keyword evidence="5 8" id="KW-0812">Transmembrane</keyword>
<evidence type="ECO:0000256" key="1">
    <source>
        <dbReference type="ARBA" id="ARBA00004651"/>
    </source>
</evidence>
<feature type="transmembrane region" description="Helical" evidence="8">
    <location>
        <begin position="347"/>
        <end position="370"/>
    </location>
</feature>
<keyword evidence="7 8" id="KW-0472">Membrane</keyword>
<dbReference type="EMBL" id="MFFM01000009">
    <property type="protein sequence ID" value="OGF14087.1"/>
    <property type="molecule type" value="Genomic_DNA"/>
</dbReference>
<reference evidence="10 11" key="1">
    <citation type="journal article" date="2016" name="Nat. Commun.">
        <title>Thousands of microbial genomes shed light on interconnected biogeochemical processes in an aquifer system.</title>
        <authorList>
            <person name="Anantharaman K."/>
            <person name="Brown C.T."/>
            <person name="Hug L.A."/>
            <person name="Sharon I."/>
            <person name="Castelle C.J."/>
            <person name="Probst A.J."/>
            <person name="Thomas B.C."/>
            <person name="Singh A."/>
            <person name="Wilkins M.J."/>
            <person name="Karaoz U."/>
            <person name="Brodie E.L."/>
            <person name="Williams K.H."/>
            <person name="Hubbard S.S."/>
            <person name="Banfield J.F."/>
        </authorList>
    </citation>
    <scope>NUCLEOTIDE SEQUENCE [LARGE SCALE GENOMIC DNA]</scope>
</reference>
<dbReference type="PANTHER" id="PTHR33908:SF11">
    <property type="entry name" value="MEMBRANE PROTEIN"/>
    <property type="match status" value="1"/>
</dbReference>
<feature type="domain" description="Glycosyltransferase RgtA/B/C/D-like" evidence="9">
    <location>
        <begin position="74"/>
        <end position="228"/>
    </location>
</feature>
<feature type="transmembrane region" description="Helical" evidence="8">
    <location>
        <begin position="120"/>
        <end position="137"/>
    </location>
</feature>
<gene>
    <name evidence="10" type="ORF">A2024_06040</name>
</gene>
<dbReference type="GO" id="GO:0016763">
    <property type="term" value="F:pentosyltransferase activity"/>
    <property type="evidence" value="ECO:0007669"/>
    <property type="project" value="TreeGrafter"/>
</dbReference>
<feature type="transmembrane region" description="Helical" evidence="8">
    <location>
        <begin position="208"/>
        <end position="229"/>
    </location>
</feature>
<comment type="caution">
    <text evidence="10">The sequence shown here is derived from an EMBL/GenBank/DDBJ whole genome shotgun (WGS) entry which is preliminary data.</text>
</comment>
<feature type="transmembrane region" description="Helical" evidence="8">
    <location>
        <begin position="172"/>
        <end position="196"/>
    </location>
</feature>
<comment type="subcellular location">
    <subcellularLocation>
        <location evidence="1">Cell membrane</location>
        <topology evidence="1">Multi-pass membrane protein</topology>
    </subcellularLocation>
</comment>
<sequence>MISEDKKNKFRELVPLGAIFLAAFAVRLIYLLKVKDLPFYIFPLGDSAVYYQRAQEILSGKILSPEVPFLGSVFYPYFMSAILLLSRHSLFWVSLIQIIIGSLTCLFTYQLSLKLSKSRIAALLSGFTAAFYGPLVFLDADLLMISITVMAVAGGLLLLLKAREDKKARWALAAGLLLGLACLDRANLMLFIPVAAACLYSRRSEEKFNPAFAALFLTGLLAVILPVTISNSLHNRDLVLTGSNLGVNFYIGNNQEARGVFLLPEGSGLENSDLYQSSKAVAEKEAGRELKPSQVSRYWLGRGLQFVKSHPLEEARLILRKGGLFFNAYEIPNHLNFYFIKREYAPVLNIAFLGFWLIGPLALAGIFWLIRGGINRAGMLGLLFLAAYLISLLPFFITDRYRLPIVPVMIIFAWDLVARMASHLRLRHYSVLAAQLLTIGLMALLVNLPVQEFPYSSDRIEVSRTYLERAMAQKDPGGSDIRRAVEGLKWALESSQPFDPWMAPGHFHMARAYAYLGYYSGAVGELEKLKRLKGENSPADEALRLVREEYERTGDLVTVGEIPQTPFERARELTSAGDYLAAISIYREILERDPFHLGAINHLGLIFYDQGQYHLALGVLDRGLENLPDSELLTKNICQVYRRMGREQTAQDIWKRFRERNQNTNEKSSAI</sequence>
<keyword evidence="4" id="KW-0808">Transferase</keyword>
<dbReference type="SUPFAM" id="SSF48452">
    <property type="entry name" value="TPR-like"/>
    <property type="match status" value="1"/>
</dbReference>
<dbReference type="GO" id="GO:0009103">
    <property type="term" value="P:lipopolysaccharide biosynthetic process"/>
    <property type="evidence" value="ECO:0007669"/>
    <property type="project" value="UniProtKB-ARBA"/>
</dbReference>
<dbReference type="InterPro" id="IPR019734">
    <property type="entry name" value="TPR_rpt"/>
</dbReference>
<dbReference type="InterPro" id="IPR038731">
    <property type="entry name" value="RgtA/B/C-like"/>
</dbReference>
<proteinExistence type="predicted"/>
<accession>A0A1F5RHR2</accession>
<feature type="transmembrane region" description="Helical" evidence="8">
    <location>
        <begin position="376"/>
        <end position="396"/>
    </location>
</feature>
<evidence type="ECO:0000256" key="3">
    <source>
        <dbReference type="ARBA" id="ARBA00022676"/>
    </source>
</evidence>
<organism evidence="10 11">
    <name type="scientific">Candidatus Edwardsbacteria bacterium GWF2_54_11</name>
    <dbReference type="NCBI Taxonomy" id="1817851"/>
    <lineage>
        <taxon>Bacteria</taxon>
        <taxon>Candidatus Edwardsiibacteriota</taxon>
    </lineage>
</organism>
<dbReference type="Proteomes" id="UP000177230">
    <property type="component" value="Unassembled WGS sequence"/>
</dbReference>